<dbReference type="AlphaFoldDB" id="A0A9D1MJ24"/>
<evidence type="ECO:0000259" key="1">
    <source>
        <dbReference type="Pfam" id="PF07992"/>
    </source>
</evidence>
<feature type="domain" description="FAD/NAD(P)-binding" evidence="1">
    <location>
        <begin position="137"/>
        <end position="439"/>
    </location>
</feature>
<dbReference type="Gene3D" id="3.50.50.60">
    <property type="entry name" value="FAD/NAD(P)-binding domain"/>
    <property type="match status" value="1"/>
</dbReference>
<dbReference type="GO" id="GO:0004355">
    <property type="term" value="F:glutamate synthase (NADPH) activity"/>
    <property type="evidence" value="ECO:0007669"/>
    <property type="project" value="UniProtKB-EC"/>
</dbReference>
<evidence type="ECO:0000313" key="4">
    <source>
        <dbReference type="Proteomes" id="UP000824094"/>
    </source>
</evidence>
<organism evidence="3 4">
    <name type="scientific">Candidatus Stercoripulliclostridium merdigallinarum</name>
    <dbReference type="NCBI Taxonomy" id="2840951"/>
    <lineage>
        <taxon>Bacteria</taxon>
        <taxon>Bacillati</taxon>
        <taxon>Bacillota</taxon>
        <taxon>Clostridia</taxon>
        <taxon>Eubacteriales</taxon>
        <taxon>Candidatus Stercoripulliclostridium</taxon>
    </lineage>
</organism>
<dbReference type="EMBL" id="DVNF01000188">
    <property type="protein sequence ID" value="HIU61017.1"/>
    <property type="molecule type" value="Genomic_DNA"/>
</dbReference>
<dbReference type="NCBIfam" id="TIGR01316">
    <property type="entry name" value="gltA"/>
    <property type="match status" value="1"/>
</dbReference>
<dbReference type="Gene3D" id="1.10.1060.10">
    <property type="entry name" value="Alpha-helical ferredoxin"/>
    <property type="match status" value="1"/>
</dbReference>
<feature type="domain" description="Dihydroprymidine dehydrogenase" evidence="2">
    <location>
        <begin position="16"/>
        <end position="122"/>
    </location>
</feature>
<gene>
    <name evidence="3" type="primary">gltA</name>
    <name evidence="3" type="ORF">IAB05_06465</name>
</gene>
<dbReference type="SUPFAM" id="SSF51971">
    <property type="entry name" value="Nucleotide-binding domain"/>
    <property type="match status" value="1"/>
</dbReference>
<dbReference type="InterPro" id="IPR009051">
    <property type="entry name" value="Helical_ferredxn"/>
</dbReference>
<reference evidence="3" key="2">
    <citation type="journal article" date="2021" name="PeerJ">
        <title>Extensive microbial diversity within the chicken gut microbiome revealed by metagenomics and culture.</title>
        <authorList>
            <person name="Gilroy R."/>
            <person name="Ravi A."/>
            <person name="Getino M."/>
            <person name="Pursley I."/>
            <person name="Horton D.L."/>
            <person name="Alikhan N.F."/>
            <person name="Baker D."/>
            <person name="Gharbi K."/>
            <person name="Hall N."/>
            <person name="Watson M."/>
            <person name="Adriaenssens E.M."/>
            <person name="Foster-Nyarko E."/>
            <person name="Jarju S."/>
            <person name="Secka A."/>
            <person name="Antonio M."/>
            <person name="Oren A."/>
            <person name="Chaudhuri R.R."/>
            <person name="La Ragione R."/>
            <person name="Hildebrand F."/>
            <person name="Pallen M.J."/>
        </authorList>
    </citation>
    <scope>NUCLEOTIDE SEQUENCE</scope>
    <source>
        <strain evidence="3">18911</strain>
    </source>
</reference>
<dbReference type="Pfam" id="PF07992">
    <property type="entry name" value="Pyr_redox_2"/>
    <property type="match status" value="1"/>
</dbReference>
<evidence type="ECO:0000313" key="3">
    <source>
        <dbReference type="EMBL" id="HIU61017.1"/>
    </source>
</evidence>
<dbReference type="Gene3D" id="3.40.50.720">
    <property type="entry name" value="NAD(P)-binding Rossmann-like Domain"/>
    <property type="match status" value="1"/>
</dbReference>
<dbReference type="InterPro" id="IPR028261">
    <property type="entry name" value="DPD_II"/>
</dbReference>
<proteinExistence type="predicted"/>
<dbReference type="PRINTS" id="PR00368">
    <property type="entry name" value="FADPNR"/>
</dbReference>
<dbReference type="Pfam" id="PF14691">
    <property type="entry name" value="Fer4_20"/>
    <property type="match status" value="1"/>
</dbReference>
<dbReference type="InterPro" id="IPR036188">
    <property type="entry name" value="FAD/NAD-bd_sf"/>
</dbReference>
<reference evidence="3" key="1">
    <citation type="submission" date="2020-10" db="EMBL/GenBank/DDBJ databases">
        <authorList>
            <person name="Gilroy R."/>
        </authorList>
    </citation>
    <scope>NUCLEOTIDE SEQUENCE</scope>
    <source>
        <strain evidence="3">18911</strain>
    </source>
</reference>
<dbReference type="PANTHER" id="PTHR42783">
    <property type="entry name" value="GLUTAMATE SYNTHASE [NADPH] SMALL CHAIN"/>
    <property type="match status" value="1"/>
</dbReference>
<name>A0A9D1MJ24_9FIRM</name>
<dbReference type="EC" id="1.4.1.13" evidence="3"/>
<accession>A0A9D1MJ24</accession>
<dbReference type="SUPFAM" id="SSF46548">
    <property type="entry name" value="alpha-helical ferredoxin"/>
    <property type="match status" value="1"/>
</dbReference>
<dbReference type="PANTHER" id="PTHR42783:SF3">
    <property type="entry name" value="GLUTAMATE SYNTHASE [NADPH] SMALL CHAIN-RELATED"/>
    <property type="match status" value="1"/>
</dbReference>
<comment type="caution">
    <text evidence="3">The sequence shown here is derived from an EMBL/GenBank/DDBJ whole genome shotgun (WGS) entry which is preliminary data.</text>
</comment>
<keyword evidence="3" id="KW-0560">Oxidoreductase</keyword>
<dbReference type="PRINTS" id="PR00469">
    <property type="entry name" value="PNDRDTASEII"/>
</dbReference>
<dbReference type="InterPro" id="IPR006004">
    <property type="entry name" value="SudA-like"/>
</dbReference>
<dbReference type="Proteomes" id="UP000824094">
    <property type="component" value="Unassembled WGS sequence"/>
</dbReference>
<dbReference type="InterPro" id="IPR023753">
    <property type="entry name" value="FAD/NAD-binding_dom"/>
</dbReference>
<dbReference type="GO" id="GO:0051536">
    <property type="term" value="F:iron-sulfur cluster binding"/>
    <property type="evidence" value="ECO:0007669"/>
    <property type="project" value="InterPro"/>
</dbReference>
<sequence>MPEPRNIPPFRDAEIRRRNFEEVNMGFDAETAKKEASRCLQCKNPMCRQGCPVGVNIPAFILKIKNGDFEGARDTITADNNLPSICGRVCPQETQCESRCVLGKKFGAVAIGALERFAGDYIVGGKPAVPAEKVGKSVAVIGSGPAGLSCAADLIKRGFDVTIFEAFHTTGGVLSYGIPEFRLPKRIVKAEIASLEKMGVKIVTNAVIGKSLTIAELKEDFDFIFLGTGAGLPGFMNIPGEGLPGVCSANEFLTRVNLMKAMNPDAATPVQRGKNVMVVGAGNVAMDAARTAMRLGADHVTIVYRRSRTEMPARKEEIEHAEEEGIELKLLTSPVEIIGNGKVEKVRLIRTELGEPDERGRRRPIDIPGSEFEVAADEVIMALGTSPNPVLTKSCPELKTGPRGIIAVDEDGRTSVPGVYAGGDAATGAATVILAMSAGKRAAKAIVADAGLN</sequence>
<protein>
    <submittedName>
        <fullName evidence="3">NADPH-dependent glutamate synthase</fullName>
        <ecNumber evidence="3">1.4.1.13</ecNumber>
    </submittedName>
</protein>
<evidence type="ECO:0000259" key="2">
    <source>
        <dbReference type="Pfam" id="PF14691"/>
    </source>
</evidence>